<keyword evidence="6 9" id="KW-0479">Metal-binding</keyword>
<dbReference type="HAMAP" id="MF_00060">
    <property type="entry name" value="SurE"/>
    <property type="match status" value="1"/>
</dbReference>
<dbReference type="NCBIfam" id="NF001492">
    <property type="entry name" value="PRK00346.2-2"/>
    <property type="match status" value="1"/>
</dbReference>
<evidence type="ECO:0000313" key="12">
    <source>
        <dbReference type="Proteomes" id="UP000006443"/>
    </source>
</evidence>
<dbReference type="STRING" id="555088.DealDRAFT_2052"/>
<evidence type="ECO:0000256" key="3">
    <source>
        <dbReference type="ARBA" id="ARBA00004496"/>
    </source>
</evidence>
<evidence type="ECO:0000256" key="8">
    <source>
        <dbReference type="ARBA" id="ARBA00022801"/>
    </source>
</evidence>
<dbReference type="FunFam" id="3.40.1210.10:FF:000001">
    <property type="entry name" value="5'/3'-nucleotidase SurE"/>
    <property type="match status" value="1"/>
</dbReference>
<feature type="binding site" evidence="9">
    <location>
        <position position="97"/>
    </location>
    <ligand>
        <name>a divalent metal cation</name>
        <dbReference type="ChEBI" id="CHEBI:60240"/>
    </ligand>
</feature>
<keyword evidence="8 9" id="KW-0378">Hydrolase</keyword>
<evidence type="ECO:0000256" key="4">
    <source>
        <dbReference type="ARBA" id="ARBA00011062"/>
    </source>
</evidence>
<dbReference type="SUPFAM" id="SSF64167">
    <property type="entry name" value="SurE-like"/>
    <property type="match status" value="1"/>
</dbReference>
<comment type="cofactor">
    <cofactor evidence="2">
        <name>Mg(2+)</name>
        <dbReference type="ChEBI" id="CHEBI:18420"/>
    </cofactor>
</comment>
<reference evidence="11 12" key="1">
    <citation type="submission" date="2009-02" db="EMBL/GenBank/DDBJ databases">
        <title>Sequencing of the draft genome and assembly of Dethiobacter alkaliphilus AHT 1.</title>
        <authorList>
            <consortium name="US DOE Joint Genome Institute (JGI-PGF)"/>
            <person name="Lucas S."/>
            <person name="Copeland A."/>
            <person name="Lapidus A."/>
            <person name="Glavina del Rio T."/>
            <person name="Dalin E."/>
            <person name="Tice H."/>
            <person name="Bruce D."/>
            <person name="Goodwin L."/>
            <person name="Pitluck S."/>
            <person name="Larimer F."/>
            <person name="Land M.L."/>
            <person name="Hauser L."/>
            <person name="Muyzer G."/>
        </authorList>
    </citation>
    <scope>NUCLEOTIDE SEQUENCE [LARGE SCALE GENOMIC DNA]</scope>
    <source>
        <strain evidence="11 12">AHT 1</strain>
    </source>
</reference>
<evidence type="ECO:0000256" key="1">
    <source>
        <dbReference type="ARBA" id="ARBA00000815"/>
    </source>
</evidence>
<dbReference type="Pfam" id="PF01975">
    <property type="entry name" value="SurE"/>
    <property type="match status" value="1"/>
</dbReference>
<dbReference type="GO" id="GO:0008254">
    <property type="term" value="F:3'-nucleotidase activity"/>
    <property type="evidence" value="ECO:0007669"/>
    <property type="project" value="TreeGrafter"/>
</dbReference>
<dbReference type="Gene3D" id="3.40.1210.10">
    <property type="entry name" value="Survival protein SurE-like phosphatase/nucleotidase"/>
    <property type="match status" value="1"/>
</dbReference>
<dbReference type="GO" id="GO:0008253">
    <property type="term" value="F:5'-nucleotidase activity"/>
    <property type="evidence" value="ECO:0007669"/>
    <property type="project" value="UniProtKB-UniRule"/>
</dbReference>
<dbReference type="AlphaFoldDB" id="C0GHU3"/>
<feature type="domain" description="Survival protein SurE-like phosphatase/nucleotidase" evidence="10">
    <location>
        <begin position="3"/>
        <end position="189"/>
    </location>
</feature>
<dbReference type="NCBIfam" id="TIGR00087">
    <property type="entry name" value="surE"/>
    <property type="match status" value="1"/>
</dbReference>
<dbReference type="InterPro" id="IPR036523">
    <property type="entry name" value="SurE-like_sf"/>
</dbReference>
<dbReference type="GO" id="GO:0005737">
    <property type="term" value="C:cytoplasm"/>
    <property type="evidence" value="ECO:0007669"/>
    <property type="project" value="UniProtKB-SubCell"/>
</dbReference>
<dbReference type="eggNOG" id="COG0496">
    <property type="taxonomic scope" value="Bacteria"/>
</dbReference>
<sequence>MRILLTNDDGIFAEGLQVLAREIEKIAETSVVAPDHEQSATGHAITMHRPIRAERVKYLHSPELPTYAVNGTPADCVKLAVEAILPHRPDLVISGINRGANLGTDVLYSGTVSAAIEGVILGIPAIAVSLAEYKNPRYEYAAEFIARLAKVVTAHGAGSDTLLNVNVPGCDREKMQGVAVTKLGVRQYKNAFEKRTDPRGRTYYWLAGQLVDVEHEKDTDVAAINACKISITPIQHDLTNYALIDNLREWSFEL</sequence>
<evidence type="ECO:0000256" key="2">
    <source>
        <dbReference type="ARBA" id="ARBA00001946"/>
    </source>
</evidence>
<dbReference type="EMBL" id="ACJM01000010">
    <property type="protein sequence ID" value="EEG77017.1"/>
    <property type="molecule type" value="Genomic_DNA"/>
</dbReference>
<organism evidence="11 12">
    <name type="scientific">Dethiobacter alkaliphilus AHT 1</name>
    <dbReference type="NCBI Taxonomy" id="555088"/>
    <lineage>
        <taxon>Bacteria</taxon>
        <taxon>Bacillati</taxon>
        <taxon>Bacillota</taxon>
        <taxon>Dethiobacteria</taxon>
        <taxon>Dethiobacterales</taxon>
        <taxon>Dethiobacteraceae</taxon>
        <taxon>Dethiobacter</taxon>
    </lineage>
</organism>
<comment type="catalytic activity">
    <reaction evidence="1 9">
        <text>a ribonucleoside 5'-phosphate + H2O = a ribonucleoside + phosphate</text>
        <dbReference type="Rhea" id="RHEA:12484"/>
        <dbReference type="ChEBI" id="CHEBI:15377"/>
        <dbReference type="ChEBI" id="CHEBI:18254"/>
        <dbReference type="ChEBI" id="CHEBI:43474"/>
        <dbReference type="ChEBI" id="CHEBI:58043"/>
        <dbReference type="EC" id="3.1.3.5"/>
    </reaction>
</comment>
<comment type="similarity">
    <text evidence="4 9">Belongs to the SurE nucleotidase family.</text>
</comment>
<protein>
    <recommendedName>
        <fullName evidence="9">5'-nucleotidase SurE</fullName>
        <ecNumber evidence="9">3.1.3.5</ecNumber>
    </recommendedName>
    <alternativeName>
        <fullName evidence="9">Nucleoside 5'-monophosphate phosphohydrolase</fullName>
    </alternativeName>
</protein>
<comment type="caution">
    <text evidence="11">The sequence shown here is derived from an EMBL/GenBank/DDBJ whole genome shotgun (WGS) entry which is preliminary data.</text>
</comment>
<dbReference type="EC" id="3.1.3.5" evidence="9"/>
<feature type="binding site" evidence="9">
    <location>
        <position position="39"/>
    </location>
    <ligand>
        <name>a divalent metal cation</name>
        <dbReference type="ChEBI" id="CHEBI:60240"/>
    </ligand>
</feature>
<evidence type="ECO:0000313" key="11">
    <source>
        <dbReference type="EMBL" id="EEG77017.1"/>
    </source>
</evidence>
<dbReference type="GO" id="GO:0004309">
    <property type="term" value="F:exopolyphosphatase activity"/>
    <property type="evidence" value="ECO:0007669"/>
    <property type="project" value="TreeGrafter"/>
</dbReference>
<dbReference type="InterPro" id="IPR030048">
    <property type="entry name" value="SurE"/>
</dbReference>
<comment type="subcellular location">
    <subcellularLocation>
        <location evidence="3 9">Cytoplasm</location>
    </subcellularLocation>
</comment>
<dbReference type="GO" id="GO:0000166">
    <property type="term" value="F:nucleotide binding"/>
    <property type="evidence" value="ECO:0007669"/>
    <property type="project" value="UniProtKB-KW"/>
</dbReference>
<evidence type="ECO:0000256" key="5">
    <source>
        <dbReference type="ARBA" id="ARBA00022490"/>
    </source>
</evidence>
<dbReference type="RefSeq" id="WP_008517180.1">
    <property type="nucleotide sequence ID" value="NZ_ACJM01000010.1"/>
</dbReference>
<dbReference type="NCBIfam" id="NF001490">
    <property type="entry name" value="PRK00346.1-4"/>
    <property type="match status" value="1"/>
</dbReference>
<evidence type="ECO:0000259" key="10">
    <source>
        <dbReference type="Pfam" id="PF01975"/>
    </source>
</evidence>
<dbReference type="PANTHER" id="PTHR30457:SF12">
    <property type="entry name" value="5'_3'-NUCLEOTIDASE SURE"/>
    <property type="match status" value="1"/>
</dbReference>
<dbReference type="InterPro" id="IPR002828">
    <property type="entry name" value="SurE-like_Pase/nucleotidase"/>
</dbReference>
<comment type="cofactor">
    <cofactor evidence="9">
        <name>a divalent metal cation</name>
        <dbReference type="ChEBI" id="CHEBI:60240"/>
    </cofactor>
    <text evidence="9">Binds 1 divalent metal cation per subunit.</text>
</comment>
<dbReference type="OrthoDB" id="9780815at2"/>
<evidence type="ECO:0000256" key="6">
    <source>
        <dbReference type="ARBA" id="ARBA00022723"/>
    </source>
</evidence>
<dbReference type="GO" id="GO:0046872">
    <property type="term" value="F:metal ion binding"/>
    <property type="evidence" value="ECO:0007669"/>
    <property type="project" value="UniProtKB-UniRule"/>
</dbReference>
<proteinExistence type="inferred from homology"/>
<accession>C0GHU3</accession>
<keyword evidence="12" id="KW-1185">Reference proteome</keyword>
<evidence type="ECO:0000256" key="7">
    <source>
        <dbReference type="ARBA" id="ARBA00022741"/>
    </source>
</evidence>
<keyword evidence="5 9" id="KW-0963">Cytoplasm</keyword>
<feature type="binding site" evidence="9">
    <location>
        <position position="9"/>
    </location>
    <ligand>
        <name>a divalent metal cation</name>
        <dbReference type="ChEBI" id="CHEBI:60240"/>
    </ligand>
</feature>
<evidence type="ECO:0000256" key="9">
    <source>
        <dbReference type="HAMAP-Rule" id="MF_00060"/>
    </source>
</evidence>
<keyword evidence="7 9" id="KW-0547">Nucleotide-binding</keyword>
<comment type="function">
    <text evidence="9">Nucleotidase that shows phosphatase activity on nucleoside 5'-monophosphates.</text>
</comment>
<name>C0GHU3_DETAL</name>
<gene>
    <name evidence="9" type="primary">surE</name>
    <name evidence="11" type="ORF">DealDRAFT_2052</name>
</gene>
<dbReference type="PANTHER" id="PTHR30457">
    <property type="entry name" value="5'-NUCLEOTIDASE SURE"/>
    <property type="match status" value="1"/>
</dbReference>
<feature type="binding site" evidence="9">
    <location>
        <position position="8"/>
    </location>
    <ligand>
        <name>a divalent metal cation</name>
        <dbReference type="ChEBI" id="CHEBI:60240"/>
    </ligand>
</feature>
<dbReference type="Proteomes" id="UP000006443">
    <property type="component" value="Unassembled WGS sequence"/>
</dbReference>